<evidence type="ECO:0000259" key="1">
    <source>
        <dbReference type="Pfam" id="PF22790"/>
    </source>
</evidence>
<dbReference type="PATRIC" id="fig|1345697.3.peg.1846"/>
<gene>
    <name evidence="2" type="ORF">M493_09600</name>
</gene>
<keyword evidence="3" id="KW-1185">Reference proteome</keyword>
<dbReference type="Proteomes" id="UP000015500">
    <property type="component" value="Chromosome"/>
</dbReference>
<name>S5Z5H9_GEOG3</name>
<evidence type="ECO:0000313" key="2">
    <source>
        <dbReference type="EMBL" id="AGT32182.1"/>
    </source>
</evidence>
<dbReference type="KEGG" id="gjf:M493_09600"/>
<dbReference type="HOGENOM" id="CLU_114932_0_0_9"/>
<dbReference type="AlphaFoldDB" id="S5Z5H9"/>
<dbReference type="InterPro" id="IPR054467">
    <property type="entry name" value="YkoP-like_dom"/>
</dbReference>
<organism evidence="2 3">
    <name type="scientific">Geobacillus genomosp. 3</name>
    <dbReference type="NCBI Taxonomy" id="1921421"/>
    <lineage>
        <taxon>Bacteria</taxon>
        <taxon>Bacillati</taxon>
        <taxon>Bacillota</taxon>
        <taxon>Bacilli</taxon>
        <taxon>Bacillales</taxon>
        <taxon>Anoxybacillaceae</taxon>
        <taxon>Geobacillus</taxon>
    </lineage>
</organism>
<proteinExistence type="predicted"/>
<accession>S5Z5H9</accession>
<reference evidence="2 3" key="1">
    <citation type="journal article" date="2014" name="Genome Announc.">
        <title>Complete Genome Sequence of the Thermophilic Polychlorinated Biphenyl Degrader Geobacillus sp. Strain JF8 (NBRC 109937).</title>
        <authorList>
            <person name="Shintani M."/>
            <person name="Ohtsubo Y."/>
            <person name="Fukuda K."/>
            <person name="Hosoyama A."/>
            <person name="Ohji S."/>
            <person name="Yamazoe A."/>
            <person name="Fujita N."/>
            <person name="Nagata Y."/>
            <person name="Tsuda M."/>
            <person name="Hatta T."/>
            <person name="Kimbara K."/>
        </authorList>
    </citation>
    <scope>NUCLEOTIDE SEQUENCE [LARGE SCALE GENOMIC DNA]</scope>
    <source>
        <strain evidence="2 3">JF8</strain>
    </source>
</reference>
<evidence type="ECO:0000313" key="3">
    <source>
        <dbReference type="Proteomes" id="UP000015500"/>
    </source>
</evidence>
<sequence length="195" mass="22672">MPKTMKEKAVQCLLAMWGAVDPIYYACSRLEYAGEEADGRRSIFRVRPLQYKGETIRLSDGTMIEANDWLLKIHLHNVRLVRELLHYKSDIKKGRYIFEQVKTGLPYVAYHLYHHEQSARMKGIIGITMLNKGCERLGFEIVDISNPLYRWFKTASLLPLMAVAKSCVSPFSRPPKYLLMSKEKLFSLYGYHLIH</sequence>
<dbReference type="EMBL" id="CP006254">
    <property type="protein sequence ID" value="AGT32182.1"/>
    <property type="molecule type" value="Genomic_DNA"/>
</dbReference>
<feature type="domain" description="YkoP-like" evidence="1">
    <location>
        <begin position="11"/>
        <end position="189"/>
    </location>
</feature>
<protein>
    <recommendedName>
        <fullName evidence="1">YkoP-like domain-containing protein</fullName>
    </recommendedName>
</protein>
<dbReference type="Pfam" id="PF22790">
    <property type="entry name" value="YkoP"/>
    <property type="match status" value="1"/>
</dbReference>
<dbReference type="STRING" id="1921421.M493_09600"/>